<keyword evidence="2" id="KW-0472">Membrane</keyword>
<organism evidence="3 4">
    <name type="scientific">Capnocytophaga leadbetteri</name>
    <dbReference type="NCBI Taxonomy" id="327575"/>
    <lineage>
        <taxon>Bacteria</taxon>
        <taxon>Pseudomonadati</taxon>
        <taxon>Bacteroidota</taxon>
        <taxon>Flavobacteriia</taxon>
        <taxon>Flavobacteriales</taxon>
        <taxon>Flavobacteriaceae</taxon>
        <taxon>Capnocytophaga</taxon>
    </lineage>
</organism>
<comment type="caution">
    <text evidence="3">The sequence shown here is derived from an EMBL/GenBank/DDBJ whole genome shotgun (WGS) entry which is preliminary data.</text>
</comment>
<dbReference type="Pfam" id="PF02321">
    <property type="entry name" value="OEP"/>
    <property type="match status" value="2"/>
</dbReference>
<keyword evidence="2" id="KW-1134">Transmembrane beta strand</keyword>
<evidence type="ECO:0000313" key="4">
    <source>
        <dbReference type="Proteomes" id="UP000243985"/>
    </source>
</evidence>
<dbReference type="Proteomes" id="UP000243985">
    <property type="component" value="Unassembled WGS sequence"/>
</dbReference>
<evidence type="ECO:0000256" key="1">
    <source>
        <dbReference type="ARBA" id="ARBA00007613"/>
    </source>
</evidence>
<dbReference type="GO" id="GO:0015562">
    <property type="term" value="F:efflux transmembrane transporter activity"/>
    <property type="evidence" value="ECO:0007669"/>
    <property type="project" value="InterPro"/>
</dbReference>
<dbReference type="SUPFAM" id="SSF56954">
    <property type="entry name" value="Outer membrane efflux proteins (OEP)"/>
    <property type="match status" value="1"/>
</dbReference>
<dbReference type="Gene3D" id="2.20.200.10">
    <property type="entry name" value="Outer membrane efflux proteins (OEP)"/>
    <property type="match status" value="1"/>
</dbReference>
<keyword evidence="2" id="KW-0564">Palmitate</keyword>
<protein>
    <submittedName>
        <fullName evidence="3">NodT family efflux transporter outer membrane factor (OMF) lipoprotein</fullName>
    </submittedName>
</protein>
<dbReference type="GO" id="GO:0005886">
    <property type="term" value="C:plasma membrane"/>
    <property type="evidence" value="ECO:0007669"/>
    <property type="project" value="UniProtKB-SubCell"/>
</dbReference>
<dbReference type="InterPro" id="IPR003423">
    <property type="entry name" value="OMP_efflux"/>
</dbReference>
<accession>A0A2T5XW72</accession>
<dbReference type="Gene3D" id="1.20.1600.10">
    <property type="entry name" value="Outer membrane efflux proteins (OEP)"/>
    <property type="match status" value="1"/>
</dbReference>
<name>A0A2T5XW72_9FLAO</name>
<keyword evidence="2 3" id="KW-0449">Lipoprotein</keyword>
<dbReference type="AlphaFoldDB" id="A0A2T5XW72"/>
<gene>
    <name evidence="3" type="ORF">C8P65_10310</name>
</gene>
<evidence type="ECO:0000313" key="3">
    <source>
        <dbReference type="EMBL" id="PTX07642.1"/>
    </source>
</evidence>
<dbReference type="PANTHER" id="PTHR30203:SF33">
    <property type="entry name" value="BLR4455 PROTEIN"/>
    <property type="match status" value="1"/>
</dbReference>
<reference evidence="3 4" key="1">
    <citation type="submission" date="2018-04" db="EMBL/GenBank/DDBJ databases">
        <title>Genomic Encyclopedia of Archaeal and Bacterial Type Strains, Phase II (KMG-II): from individual species to whole genera.</title>
        <authorList>
            <person name="Goeker M."/>
        </authorList>
    </citation>
    <scope>NUCLEOTIDE SEQUENCE [LARGE SCALE GENOMIC DNA]</scope>
    <source>
        <strain evidence="3 4">DSM 22902</strain>
    </source>
</reference>
<dbReference type="EMBL" id="QBKG01000003">
    <property type="protein sequence ID" value="PTX07642.1"/>
    <property type="molecule type" value="Genomic_DNA"/>
</dbReference>
<comment type="similarity">
    <text evidence="1 2">Belongs to the outer membrane factor (OMF) (TC 1.B.17) family.</text>
</comment>
<dbReference type="InterPro" id="IPR010131">
    <property type="entry name" value="MdtP/NodT-like"/>
</dbReference>
<sequence length="507" mass="56255">MLTVTSPPLKEVCELAQQSMCIGGMLNNSPLTCILTLFYTQMKRIIYKSIVAASIALSLTACVAPKKQEYMPEGVSEKLFRTDNIPTDSLSSATVSWRDIFTDPLLQQHISKALTNNLDVRMAVQSVQSAQAYLKQSKTTYIPTLSVGADYTRSTNSINAAGGIGDRTYGNLWDITASASWEADIWGKISAQKRAQTASYLATVEAQKAVQSEVVATLATAYYQLLMLDEQKKVLEQTIDFRQKSLETTKLLKEAGSTTEVATKQIEALVYNAQAQLISINNSIWALENTICVLMGEELHSIERSNLSAQQFPTEFKQGYPVKLLENRPDVLRAVLNLRNAFELTNAARANFFPTLTLSARGGLSSTELDTWFSAKSMFANFVAGLAQPILNKRQIRTQYEVQRTAQETALLNLKKSILSAGKEVTDAMRNFTTQTELIELKTKEMKAYQEATDFSKQLFDSGMVNYLEVITAEVSRLNAELSVAEAQFTRMQYGITLYKALGGGWK</sequence>
<dbReference type="PANTHER" id="PTHR30203">
    <property type="entry name" value="OUTER MEMBRANE CATION EFFLUX PROTEIN"/>
    <property type="match status" value="1"/>
</dbReference>
<proteinExistence type="inferred from homology"/>
<dbReference type="NCBIfam" id="TIGR01845">
    <property type="entry name" value="outer_NodT"/>
    <property type="match status" value="1"/>
</dbReference>
<keyword evidence="2" id="KW-0812">Transmembrane</keyword>
<evidence type="ECO:0000256" key="2">
    <source>
        <dbReference type="RuleBase" id="RU362097"/>
    </source>
</evidence>
<comment type="subcellular location">
    <subcellularLocation>
        <location evidence="2">Cell membrane</location>
        <topology evidence="2">Lipid-anchor</topology>
    </subcellularLocation>
</comment>